<organism evidence="2 3">
    <name type="scientific">Halteria grandinella</name>
    <dbReference type="NCBI Taxonomy" id="5974"/>
    <lineage>
        <taxon>Eukaryota</taxon>
        <taxon>Sar</taxon>
        <taxon>Alveolata</taxon>
        <taxon>Ciliophora</taxon>
        <taxon>Intramacronucleata</taxon>
        <taxon>Spirotrichea</taxon>
        <taxon>Stichotrichia</taxon>
        <taxon>Sporadotrichida</taxon>
        <taxon>Halteriidae</taxon>
        <taxon>Halteria</taxon>
    </lineage>
</organism>
<name>A0A8J8NCM9_HALGN</name>
<evidence type="ECO:0000256" key="1">
    <source>
        <dbReference type="SAM" id="MobiDB-lite"/>
    </source>
</evidence>
<comment type="caution">
    <text evidence="2">The sequence shown here is derived from an EMBL/GenBank/DDBJ whole genome shotgun (WGS) entry which is preliminary data.</text>
</comment>
<evidence type="ECO:0000313" key="3">
    <source>
        <dbReference type="Proteomes" id="UP000785679"/>
    </source>
</evidence>
<reference evidence="2" key="1">
    <citation type="submission" date="2019-06" db="EMBL/GenBank/DDBJ databases">
        <authorList>
            <person name="Zheng W."/>
        </authorList>
    </citation>
    <scope>NUCLEOTIDE SEQUENCE</scope>
    <source>
        <strain evidence="2">QDHG01</strain>
    </source>
</reference>
<proteinExistence type="predicted"/>
<dbReference type="AlphaFoldDB" id="A0A8J8NCM9"/>
<keyword evidence="3" id="KW-1185">Reference proteome</keyword>
<dbReference type="Proteomes" id="UP000785679">
    <property type="component" value="Unassembled WGS sequence"/>
</dbReference>
<evidence type="ECO:0000313" key="2">
    <source>
        <dbReference type="EMBL" id="TNV72533.1"/>
    </source>
</evidence>
<evidence type="ECO:0008006" key="4">
    <source>
        <dbReference type="Google" id="ProtNLM"/>
    </source>
</evidence>
<gene>
    <name evidence="2" type="ORF">FGO68_gene17124</name>
</gene>
<dbReference type="EMBL" id="RRYP01021962">
    <property type="protein sequence ID" value="TNV72533.1"/>
    <property type="molecule type" value="Genomic_DNA"/>
</dbReference>
<sequence length="187" mass="21291">MEPQSKLDYSLDDSPTFDGKSCFKASKKLGLDLTFIYEGEVLYLRFNPHDIIMVVKERVKVQLGLPQVSEVLLTKVEDDILMDHNYATLSDYMLKQHSMIQVDIITPCQDPQSKEGPAEDQKPEEISSLAEETKFEPQQQIELLPPVVPQQINQEESQPKESLKSLGKQPHLHFMHFCSKNSLAGSF</sequence>
<feature type="region of interest" description="Disordered" evidence="1">
    <location>
        <begin position="108"/>
        <end position="132"/>
    </location>
</feature>
<feature type="compositionally biased region" description="Basic and acidic residues" evidence="1">
    <location>
        <begin position="112"/>
        <end position="132"/>
    </location>
</feature>
<accession>A0A8J8NCM9</accession>
<protein>
    <recommendedName>
        <fullName evidence="4">Ubiquitin-like domain-containing protein</fullName>
    </recommendedName>
</protein>